<keyword evidence="2" id="KW-0677">Repeat</keyword>
<dbReference type="Proteomes" id="UP000437017">
    <property type="component" value="Unassembled WGS sequence"/>
</dbReference>
<accession>A0A643BLI0</accession>
<keyword evidence="4" id="KW-1185">Reference proteome</keyword>
<dbReference type="Pfam" id="PF01344">
    <property type="entry name" value="Kelch_1"/>
    <property type="match status" value="5"/>
</dbReference>
<keyword evidence="1" id="KW-0880">Kelch repeat</keyword>
<dbReference type="PANTHER" id="PTHR45632">
    <property type="entry name" value="LD33804P"/>
    <property type="match status" value="1"/>
</dbReference>
<evidence type="ECO:0000313" key="3">
    <source>
        <dbReference type="EMBL" id="KAB0388630.1"/>
    </source>
</evidence>
<dbReference type="AlphaFoldDB" id="A0A643BLI0"/>
<evidence type="ECO:0000256" key="1">
    <source>
        <dbReference type="ARBA" id="ARBA00022441"/>
    </source>
</evidence>
<dbReference type="SUPFAM" id="SSF117281">
    <property type="entry name" value="Kelch motif"/>
    <property type="match status" value="1"/>
</dbReference>
<dbReference type="OrthoDB" id="19132at2759"/>
<dbReference type="SMART" id="SM00612">
    <property type="entry name" value="Kelch"/>
    <property type="match status" value="5"/>
</dbReference>
<proteinExistence type="predicted"/>
<name>A0A643BLI0_BALPH</name>
<dbReference type="InterPro" id="IPR015915">
    <property type="entry name" value="Kelch-typ_b-propeller"/>
</dbReference>
<dbReference type="InterPro" id="IPR006652">
    <property type="entry name" value="Kelch_1"/>
</dbReference>
<feature type="non-terminal residue" evidence="3">
    <location>
        <position position="1"/>
    </location>
</feature>
<gene>
    <name evidence="3" type="ORF">E2I00_010559</name>
</gene>
<protein>
    <recommendedName>
        <fullName evidence="5">Kelch-like protein 24</fullName>
    </recommendedName>
</protein>
<dbReference type="Gene3D" id="2.120.10.80">
    <property type="entry name" value="Kelch-type beta propeller"/>
    <property type="match status" value="2"/>
</dbReference>
<evidence type="ECO:0000256" key="2">
    <source>
        <dbReference type="ARBA" id="ARBA00022737"/>
    </source>
</evidence>
<reference evidence="3 4" key="1">
    <citation type="journal article" date="2019" name="PLoS ONE">
        <title>Genomic analyses reveal an absence of contemporary introgressive admixture between fin whales and blue whales, despite known hybrids.</title>
        <authorList>
            <person name="Westbury M.V."/>
            <person name="Petersen B."/>
            <person name="Lorenzen E.D."/>
        </authorList>
    </citation>
    <scope>NUCLEOTIDE SEQUENCE [LARGE SCALE GENOMIC DNA]</scope>
    <source>
        <strain evidence="3">FinWhale-01</strain>
    </source>
</reference>
<evidence type="ECO:0008006" key="5">
    <source>
        <dbReference type="Google" id="ProtNLM"/>
    </source>
</evidence>
<comment type="caution">
    <text evidence="3">The sequence shown here is derived from an EMBL/GenBank/DDBJ whole genome shotgun (WGS) entry which is preliminary data.</text>
</comment>
<dbReference type="PANTHER" id="PTHR45632:SF3">
    <property type="entry name" value="KELCH-LIKE PROTEIN 32"/>
    <property type="match status" value="1"/>
</dbReference>
<evidence type="ECO:0000313" key="4">
    <source>
        <dbReference type="Proteomes" id="UP000437017"/>
    </source>
</evidence>
<sequence length="265" mass="29657">STGYSEVIVVVGGCERVGGFNLPYTECYDPVTGEWKSLAKLPEFTKSEYAVCALRNDILVSGGRINGRDVWIYNSQLNIWIRVASLNKGRWRHKMAVLLGKVYVVGGYDGQNRLSSVECYDSFSNRWTEVAPLKEAVQSYDPETNSWLLRAAIPIAKRCITAVSLNNLIYVAGGLTKAIYCYDPVEDYWMHVQNTFSRQENCGMSVCNGKIYILGGRRENGEATDTILCYDPATSIITGVAAMPRPVSYHGCVTIHRYNEKCFKL</sequence>
<dbReference type="EMBL" id="SGJD01014678">
    <property type="protein sequence ID" value="KAB0388630.1"/>
    <property type="molecule type" value="Genomic_DNA"/>
</dbReference>
<organism evidence="3 4">
    <name type="scientific">Balaenoptera physalus</name>
    <name type="common">Fin whale</name>
    <name type="synonym">Balaena physalus</name>
    <dbReference type="NCBI Taxonomy" id="9770"/>
    <lineage>
        <taxon>Eukaryota</taxon>
        <taxon>Metazoa</taxon>
        <taxon>Chordata</taxon>
        <taxon>Craniata</taxon>
        <taxon>Vertebrata</taxon>
        <taxon>Euteleostomi</taxon>
        <taxon>Mammalia</taxon>
        <taxon>Eutheria</taxon>
        <taxon>Laurasiatheria</taxon>
        <taxon>Artiodactyla</taxon>
        <taxon>Whippomorpha</taxon>
        <taxon>Cetacea</taxon>
        <taxon>Mysticeti</taxon>
        <taxon>Balaenopteridae</taxon>
        <taxon>Balaenoptera</taxon>
    </lineage>
</organism>